<dbReference type="Gene3D" id="3.30.70.1430">
    <property type="entry name" value="Multidrug efflux transporter AcrB pore domain"/>
    <property type="match status" value="2"/>
</dbReference>
<dbReference type="Gene3D" id="3.30.70.1440">
    <property type="entry name" value="Multidrug efflux transporter AcrB pore domain"/>
    <property type="match status" value="1"/>
</dbReference>
<dbReference type="Pfam" id="PF00873">
    <property type="entry name" value="ACR_tran"/>
    <property type="match status" value="1"/>
</dbReference>
<proteinExistence type="predicted"/>
<keyword evidence="4" id="KW-1185">Reference proteome</keyword>
<dbReference type="SUPFAM" id="SSF82693">
    <property type="entry name" value="Multidrug efflux transporter AcrB pore domain, PN1, PN2, PC1 and PC2 subdomains"/>
    <property type="match status" value="2"/>
</dbReference>
<dbReference type="PANTHER" id="PTHR32063">
    <property type="match status" value="1"/>
</dbReference>
<feature type="transmembrane region" description="Helical" evidence="2">
    <location>
        <begin position="334"/>
        <end position="353"/>
    </location>
</feature>
<feature type="transmembrane region" description="Helical" evidence="2">
    <location>
        <begin position="360"/>
        <end position="380"/>
    </location>
</feature>
<feature type="transmembrane region" description="Helical" evidence="2">
    <location>
        <begin position="535"/>
        <end position="555"/>
    </location>
</feature>
<dbReference type="Gene3D" id="3.30.2090.10">
    <property type="entry name" value="Multidrug efflux transporter AcrB TolC docking domain, DN and DC subdomains"/>
    <property type="match status" value="2"/>
</dbReference>
<feature type="region of interest" description="Disordered" evidence="1">
    <location>
        <begin position="1056"/>
        <end position="1078"/>
    </location>
</feature>
<dbReference type="InterPro" id="IPR001036">
    <property type="entry name" value="Acrflvin-R"/>
</dbReference>
<feature type="transmembrane region" description="Helical" evidence="2">
    <location>
        <begin position="886"/>
        <end position="908"/>
    </location>
</feature>
<dbReference type="Gene3D" id="3.30.70.1320">
    <property type="entry name" value="Multidrug efflux transporter AcrB pore domain like"/>
    <property type="match status" value="1"/>
</dbReference>
<protein>
    <submittedName>
        <fullName evidence="3">Efflux RND transporter permease subunit</fullName>
    </submittedName>
</protein>
<feature type="transmembrane region" description="Helical" evidence="2">
    <location>
        <begin position="458"/>
        <end position="477"/>
    </location>
</feature>
<accession>A0A923HGW8</accession>
<dbReference type="AlphaFoldDB" id="A0A923HGW8"/>
<feature type="transmembrane region" description="Helical" evidence="2">
    <location>
        <begin position="990"/>
        <end position="1009"/>
    </location>
</feature>
<feature type="transmembrane region" description="Helical" evidence="2">
    <location>
        <begin position="915"/>
        <end position="933"/>
    </location>
</feature>
<reference evidence="3" key="1">
    <citation type="submission" date="2020-08" db="EMBL/GenBank/DDBJ databases">
        <title>Novel species isolated from subtropical streams in China.</title>
        <authorList>
            <person name="Lu H."/>
        </authorList>
    </citation>
    <scope>NUCLEOTIDE SEQUENCE</scope>
    <source>
        <strain evidence="3">KACC 12607</strain>
    </source>
</reference>
<keyword evidence="2" id="KW-0472">Membrane</keyword>
<keyword evidence="2" id="KW-0812">Transmembrane</keyword>
<dbReference type="Gene3D" id="1.20.1640.10">
    <property type="entry name" value="Multidrug efflux transporter AcrB transmembrane domain"/>
    <property type="match status" value="2"/>
</dbReference>
<dbReference type="GO" id="GO:0042910">
    <property type="term" value="F:xenobiotic transmembrane transporter activity"/>
    <property type="evidence" value="ECO:0007669"/>
    <property type="project" value="TreeGrafter"/>
</dbReference>
<feature type="transmembrane region" description="Helical" evidence="2">
    <location>
        <begin position="1021"/>
        <end position="1044"/>
    </location>
</feature>
<dbReference type="SUPFAM" id="SSF82866">
    <property type="entry name" value="Multidrug efflux transporter AcrB transmembrane domain"/>
    <property type="match status" value="2"/>
</dbReference>
<evidence type="ECO:0000313" key="4">
    <source>
        <dbReference type="Proteomes" id="UP000634011"/>
    </source>
</evidence>
<evidence type="ECO:0000256" key="2">
    <source>
        <dbReference type="SAM" id="Phobius"/>
    </source>
</evidence>
<dbReference type="RefSeq" id="WP_186911814.1">
    <property type="nucleotide sequence ID" value="NZ_JACOFV010000005.1"/>
</dbReference>
<feature type="transmembrane region" description="Helical" evidence="2">
    <location>
        <begin position="12"/>
        <end position="29"/>
    </location>
</feature>
<keyword evidence="2" id="KW-1133">Transmembrane helix</keyword>
<name>A0A923HGW8_9BURK</name>
<feature type="transmembrane region" description="Helical" evidence="2">
    <location>
        <begin position="431"/>
        <end position="452"/>
    </location>
</feature>
<gene>
    <name evidence="3" type="ORF">H8K32_07245</name>
</gene>
<dbReference type="PRINTS" id="PR00702">
    <property type="entry name" value="ACRIFLAVINRP"/>
</dbReference>
<evidence type="ECO:0000313" key="3">
    <source>
        <dbReference type="EMBL" id="MBC3861890.1"/>
    </source>
</evidence>
<comment type="caution">
    <text evidence="3">The sequence shown here is derived from an EMBL/GenBank/DDBJ whole genome shotgun (WGS) entry which is preliminary data.</text>
</comment>
<dbReference type="GO" id="GO:0005886">
    <property type="term" value="C:plasma membrane"/>
    <property type="evidence" value="ECO:0007669"/>
    <property type="project" value="TreeGrafter"/>
</dbReference>
<organism evidence="3 4">
    <name type="scientific">Undibacterium jejuense</name>
    <dbReference type="NCBI Taxonomy" id="1344949"/>
    <lineage>
        <taxon>Bacteria</taxon>
        <taxon>Pseudomonadati</taxon>
        <taxon>Pseudomonadota</taxon>
        <taxon>Betaproteobacteria</taxon>
        <taxon>Burkholderiales</taxon>
        <taxon>Oxalobacteraceae</taxon>
        <taxon>Undibacterium</taxon>
    </lineage>
</organism>
<dbReference type="Proteomes" id="UP000634011">
    <property type="component" value="Unassembled WGS sequence"/>
</dbReference>
<evidence type="ECO:0000256" key="1">
    <source>
        <dbReference type="SAM" id="MobiDB-lite"/>
    </source>
</evidence>
<dbReference type="InterPro" id="IPR027463">
    <property type="entry name" value="AcrB_DN_DC_subdom"/>
</dbReference>
<dbReference type="PANTHER" id="PTHR32063:SF8">
    <property type="entry name" value="CATION EFFLUX PROTEIN"/>
    <property type="match status" value="1"/>
</dbReference>
<feature type="transmembrane region" description="Helical" evidence="2">
    <location>
        <begin position="939"/>
        <end position="960"/>
    </location>
</feature>
<dbReference type="EMBL" id="JACOFV010000005">
    <property type="protein sequence ID" value="MBC3861890.1"/>
    <property type="molecule type" value="Genomic_DNA"/>
</dbReference>
<sequence length="1078" mass="115604">MWIVQIALRRPYTFIVMALLILLSTPLVLTKMATDILPDINIPVVSIIWNYGGLSAQEMGQRITATNERSLTTTVNDIEHVESQSLAGIAIIKIFFQPNVNIQMAIAQVVAIEQAQLRQLPAGITPPLIIKYSASSIPVIQLGLSSPTMTEQALGDTAINFLRPQLITVPGAAIPYPYGGKMRVVSVDLDNQALLAKGLTPTDVVNAVNAQNLALPSGTAKIGGTEFNVAMNGSPDTIAGLNNIPVLAKNGSTTYLSEVARVRDGFTPQTNIVRQDGQRGALLSVLKNGGSSTLDIVNTLKGMLPAVAQGVPKDLKISTLFDQSVFVKAAISGVIHEALIAACLTAAMILLFLGNWRSTLIIAVSIPLSILSSILALYAMGETINIMTLGGLALAVGILVDDATVTIENIERHLHQGVDLHKAILDGAGEIAIPALVSTLCICIVFVPMFFLAGVAKYLFVPLAEAVVFAMLASYVLSRTLVPTMVMLMMDHAHIDPNAKPSLLQRVYRRFDAGFEKFRGGYIIILSTLLTHRKAFGGVFLAFCVLSCGLVFTLGRDFFPAVDSGQIRLHMRTPTGTRLEETARIADEVEKVIRTVIPAKELVTVLDNIGLPYSGINLSYSNAGTIGSMDAEILMSLSEDHQATATYVDQLRRELPKHFPGVEFFFQPADIVTQILNFGLPAALDIQIAGADLHGNYQLASKLMKQVKTIPGAVDVHIHQKNNLPTLALNMDRSQIKQLGLNPVDVAQNLLVSLSGSFQTAPAFWLNPANGVVYNIAVQTPQYQINDLDALLRTPVKAANAVPNANGNMLTQMLRNLVDVKPAEQFAVVSHYNIKPVIDLYVSVEGRDLAGVAGETEKLVNQLRAELPRGTTINIRGQVETMKSSFVGLGIGLAMAIVLVYLLIVVNFQSWIDPFIIITALPAALAGIVWMLFLTGTTLSVPALTGAIMTMGVATANSILMVSFARQCMNEGLPPLSAALEAGATRIRPVLMTALAMIIGMIPMAIGFGEGAEQNAPLGRAVIGGLLFATVSTLFFVPIVFAGIHRYLNHRQEKINQRGGHTDHAVPASAPVVEEGKS</sequence>
<feature type="transmembrane region" description="Helical" evidence="2">
    <location>
        <begin position="386"/>
        <end position="410"/>
    </location>
</feature>
<dbReference type="SUPFAM" id="SSF82714">
    <property type="entry name" value="Multidrug efflux transporter AcrB TolC docking domain, DN and DC subdomains"/>
    <property type="match status" value="1"/>
</dbReference>